<dbReference type="Pfam" id="PF03374">
    <property type="entry name" value="ANT"/>
    <property type="match status" value="1"/>
</dbReference>
<organism evidence="2 3">
    <name type="scientific">Franconibacter pulveris</name>
    <dbReference type="NCBI Taxonomy" id="435910"/>
    <lineage>
        <taxon>Bacteria</taxon>
        <taxon>Pseudomonadati</taxon>
        <taxon>Pseudomonadota</taxon>
        <taxon>Gammaproteobacteria</taxon>
        <taxon>Enterobacterales</taxon>
        <taxon>Enterobacteriaceae</taxon>
        <taxon>Franconibacter</taxon>
    </lineage>
</organism>
<evidence type="ECO:0000313" key="2">
    <source>
        <dbReference type="EMBL" id="KMV36684.1"/>
    </source>
</evidence>
<evidence type="ECO:0000259" key="1">
    <source>
        <dbReference type="Pfam" id="PF03374"/>
    </source>
</evidence>
<proteinExistence type="predicted"/>
<name>A0A0J8YGT3_9ENTR</name>
<dbReference type="RefSeq" id="WP_024558574.1">
    <property type="nucleotide sequence ID" value="NZ_LFEJ01000001.1"/>
</dbReference>
<dbReference type="STRING" id="1121863.GCA_000621185_01035"/>
<reference evidence="2 3" key="1">
    <citation type="submission" date="2015-06" db="EMBL/GenBank/DDBJ databases">
        <title>Genome sequencing of Cronobacter sp. strain DJ34 isolated from petroleum contaminated sludge of Duliajan Oil Fields, Assam, India.</title>
        <authorList>
            <person name="Pal S."/>
            <person name="Banerjee T.D."/>
            <person name="Roy A."/>
            <person name="Sar P."/>
            <person name="Kazy S.K."/>
        </authorList>
    </citation>
    <scope>NUCLEOTIDE SEQUENCE [LARGE SCALE GENOMIC DNA]</scope>
    <source>
        <strain evidence="2 3">DJ34</strain>
    </source>
</reference>
<keyword evidence="3" id="KW-1185">Reference proteome</keyword>
<dbReference type="InterPro" id="IPR005039">
    <property type="entry name" value="Ant_C"/>
</dbReference>
<accession>A0A0J8YGT3</accession>
<dbReference type="AlphaFoldDB" id="A0A0J8YGT3"/>
<dbReference type="GO" id="GO:0003677">
    <property type="term" value="F:DNA binding"/>
    <property type="evidence" value="ECO:0007669"/>
    <property type="project" value="InterPro"/>
</dbReference>
<dbReference type="EMBL" id="LFEJ01000001">
    <property type="protein sequence ID" value="KMV36684.1"/>
    <property type="molecule type" value="Genomic_DNA"/>
</dbReference>
<feature type="domain" description="Antirepressor protein C-terminal" evidence="1">
    <location>
        <begin position="124"/>
        <end position="223"/>
    </location>
</feature>
<dbReference type="Proteomes" id="UP000037315">
    <property type="component" value="Unassembled WGS sequence"/>
</dbReference>
<gene>
    <name evidence="2" type="ORF">ACH50_00070</name>
</gene>
<evidence type="ECO:0000313" key="3">
    <source>
        <dbReference type="Proteomes" id="UP000037315"/>
    </source>
</evidence>
<dbReference type="OrthoDB" id="79831at2"/>
<dbReference type="PATRIC" id="fig|1656095.3.peg.4172"/>
<sequence length="248" mass="28313">MVIALENLNPQDRSATMSSREIAKLMGVTHGEVKRMVKSLETAQRLSQPVTVNLYEREGETLQEFLLNKRDSLLTVARISPGYTAEMLDRWQEREKQIILPDFTNPAAAARAWAEEYEKRKQAEEQLALTAPKAEFFDAYIQVDESLGFRQLCKMLKAKEPEFRQFLLERNIMQRANGALMPAQHHVQAGYFTVHGGMGENRHTYSQARFTARGVKWIAGLWAAHLSSQPAEPRVPERKELAQGPGWF</sequence>
<comment type="caution">
    <text evidence="2">The sequence shown here is derived from an EMBL/GenBank/DDBJ whole genome shotgun (WGS) entry which is preliminary data.</text>
</comment>
<protein>
    <submittedName>
        <fullName evidence="2">Putative phage-encoded protein</fullName>
    </submittedName>
</protein>